<dbReference type="CDD" id="cd04724">
    <property type="entry name" value="Tryptophan_synthase_alpha"/>
    <property type="match status" value="1"/>
</dbReference>
<evidence type="ECO:0000256" key="9">
    <source>
        <dbReference type="HAMAP-Rule" id="MF_00131"/>
    </source>
</evidence>
<dbReference type="InterPro" id="IPR018204">
    <property type="entry name" value="Trp_synthase_alpha_AS"/>
</dbReference>
<dbReference type="UniPathway" id="UPA00035">
    <property type="reaction ID" value="UER00044"/>
</dbReference>
<feature type="active site" description="Proton acceptor" evidence="9">
    <location>
        <position position="49"/>
    </location>
</feature>
<keyword evidence="7 9" id="KW-0456">Lyase</keyword>
<dbReference type="STRING" id="1396821.SAMN05444515_11194"/>
<organism evidence="11 12">
    <name type="scientific">Ectothiorhodospira marina</name>
    <dbReference type="NCBI Taxonomy" id="1396821"/>
    <lineage>
        <taxon>Bacteria</taxon>
        <taxon>Pseudomonadati</taxon>
        <taxon>Pseudomonadota</taxon>
        <taxon>Gammaproteobacteria</taxon>
        <taxon>Chromatiales</taxon>
        <taxon>Ectothiorhodospiraceae</taxon>
        <taxon>Ectothiorhodospira</taxon>
    </lineage>
</organism>
<dbReference type="NCBIfam" id="TIGR00262">
    <property type="entry name" value="trpA"/>
    <property type="match status" value="1"/>
</dbReference>
<evidence type="ECO:0000256" key="10">
    <source>
        <dbReference type="RuleBase" id="RU003662"/>
    </source>
</evidence>
<proteinExistence type="inferred from homology"/>
<dbReference type="FunFam" id="3.20.20.70:FF:000037">
    <property type="entry name" value="Tryptophan synthase alpha chain"/>
    <property type="match status" value="1"/>
</dbReference>
<dbReference type="HAMAP" id="MF_00131">
    <property type="entry name" value="Trp_synth_alpha"/>
    <property type="match status" value="1"/>
</dbReference>
<dbReference type="SUPFAM" id="SSF51366">
    <property type="entry name" value="Ribulose-phoshate binding barrel"/>
    <property type="match status" value="1"/>
</dbReference>
<comment type="pathway">
    <text evidence="2 9">Amino-acid biosynthesis; L-tryptophan biosynthesis; L-tryptophan from chorismate: step 5/5.</text>
</comment>
<comment type="subunit">
    <text evidence="3 9">Tetramer of two alpha and two beta chains.</text>
</comment>
<dbReference type="GO" id="GO:0005829">
    <property type="term" value="C:cytosol"/>
    <property type="evidence" value="ECO:0007669"/>
    <property type="project" value="TreeGrafter"/>
</dbReference>
<comment type="catalytic activity">
    <reaction evidence="8 9">
        <text>(1S,2R)-1-C-(indol-3-yl)glycerol 3-phosphate + L-serine = D-glyceraldehyde 3-phosphate + L-tryptophan + H2O</text>
        <dbReference type="Rhea" id="RHEA:10532"/>
        <dbReference type="ChEBI" id="CHEBI:15377"/>
        <dbReference type="ChEBI" id="CHEBI:33384"/>
        <dbReference type="ChEBI" id="CHEBI:57912"/>
        <dbReference type="ChEBI" id="CHEBI:58866"/>
        <dbReference type="ChEBI" id="CHEBI:59776"/>
        <dbReference type="EC" id="4.2.1.20"/>
    </reaction>
</comment>
<evidence type="ECO:0000313" key="11">
    <source>
        <dbReference type="EMBL" id="SEL21495.1"/>
    </source>
</evidence>
<accession>A0A1H7NET1</accession>
<dbReference type="AlphaFoldDB" id="A0A1H7NET1"/>
<evidence type="ECO:0000256" key="4">
    <source>
        <dbReference type="ARBA" id="ARBA00022605"/>
    </source>
</evidence>
<gene>
    <name evidence="9" type="primary">trpA</name>
    <name evidence="11" type="ORF">SAMN05444515_11194</name>
</gene>
<dbReference type="OrthoDB" id="9804578at2"/>
<dbReference type="GO" id="GO:0004834">
    <property type="term" value="F:tryptophan synthase activity"/>
    <property type="evidence" value="ECO:0007669"/>
    <property type="project" value="UniProtKB-UniRule"/>
</dbReference>
<evidence type="ECO:0000256" key="5">
    <source>
        <dbReference type="ARBA" id="ARBA00022822"/>
    </source>
</evidence>
<keyword evidence="6 9" id="KW-0057">Aromatic amino acid biosynthesis</keyword>
<protein>
    <recommendedName>
        <fullName evidence="9">Tryptophan synthase alpha chain</fullName>
        <ecNumber evidence="9">4.2.1.20</ecNumber>
    </recommendedName>
</protein>
<dbReference type="PANTHER" id="PTHR43406:SF1">
    <property type="entry name" value="TRYPTOPHAN SYNTHASE ALPHA CHAIN, CHLOROPLASTIC"/>
    <property type="match status" value="1"/>
</dbReference>
<keyword evidence="4 9" id="KW-0028">Amino-acid biosynthesis</keyword>
<dbReference type="EC" id="4.2.1.20" evidence="9"/>
<reference evidence="12" key="1">
    <citation type="submission" date="2016-10" db="EMBL/GenBank/DDBJ databases">
        <authorList>
            <person name="Varghese N."/>
            <person name="Submissions S."/>
        </authorList>
    </citation>
    <scope>NUCLEOTIDE SEQUENCE [LARGE SCALE GENOMIC DNA]</scope>
    <source>
        <strain evidence="12">DSM 241</strain>
    </source>
</reference>
<dbReference type="PANTHER" id="PTHR43406">
    <property type="entry name" value="TRYPTOPHAN SYNTHASE, ALPHA CHAIN"/>
    <property type="match status" value="1"/>
</dbReference>
<feature type="active site" description="Proton acceptor" evidence="9">
    <location>
        <position position="60"/>
    </location>
</feature>
<comment type="similarity">
    <text evidence="9 10">Belongs to the TrpA family.</text>
</comment>
<keyword evidence="12" id="KW-1185">Reference proteome</keyword>
<evidence type="ECO:0000256" key="3">
    <source>
        <dbReference type="ARBA" id="ARBA00011270"/>
    </source>
</evidence>
<dbReference type="Pfam" id="PF00290">
    <property type="entry name" value="Trp_syntA"/>
    <property type="match status" value="1"/>
</dbReference>
<name>A0A1H7NET1_9GAMM</name>
<keyword evidence="5 9" id="KW-0822">Tryptophan biosynthesis</keyword>
<dbReference type="Gene3D" id="3.20.20.70">
    <property type="entry name" value="Aldolase class I"/>
    <property type="match status" value="1"/>
</dbReference>
<evidence type="ECO:0000256" key="1">
    <source>
        <dbReference type="ARBA" id="ARBA00003365"/>
    </source>
</evidence>
<evidence type="ECO:0000313" key="12">
    <source>
        <dbReference type="Proteomes" id="UP000199256"/>
    </source>
</evidence>
<dbReference type="PROSITE" id="PS00167">
    <property type="entry name" value="TRP_SYNTHASE_ALPHA"/>
    <property type="match status" value="1"/>
</dbReference>
<evidence type="ECO:0000256" key="8">
    <source>
        <dbReference type="ARBA" id="ARBA00049047"/>
    </source>
</evidence>
<dbReference type="InterPro" id="IPR011060">
    <property type="entry name" value="RibuloseP-bd_barrel"/>
</dbReference>
<dbReference type="Proteomes" id="UP000199256">
    <property type="component" value="Unassembled WGS sequence"/>
</dbReference>
<dbReference type="RefSeq" id="WP_090254135.1">
    <property type="nucleotide sequence ID" value="NZ_FOAA01000011.1"/>
</dbReference>
<dbReference type="InterPro" id="IPR002028">
    <property type="entry name" value="Trp_synthase_suA"/>
</dbReference>
<evidence type="ECO:0000256" key="2">
    <source>
        <dbReference type="ARBA" id="ARBA00004733"/>
    </source>
</evidence>
<comment type="function">
    <text evidence="1 9">The alpha subunit is responsible for the aldol cleavage of indoleglycerol phosphate to indole and glyceraldehyde 3-phosphate.</text>
</comment>
<dbReference type="EMBL" id="FOAA01000011">
    <property type="protein sequence ID" value="SEL21495.1"/>
    <property type="molecule type" value="Genomic_DNA"/>
</dbReference>
<dbReference type="InterPro" id="IPR013785">
    <property type="entry name" value="Aldolase_TIM"/>
</dbReference>
<evidence type="ECO:0000256" key="7">
    <source>
        <dbReference type="ARBA" id="ARBA00023239"/>
    </source>
</evidence>
<sequence>MSRIAARFESLRSQGRKALIPYVTAGDPEPANTVPLMHELVEAGADILELGVPFSDPMADGPVIQQACERALKHHVSLRGVLGMVREFRRDNTTTPVVLMGYLNPVEIMGYETFAREAAEAGVDGLLTVDLPPEEGGDLVQTLSANGIDPIFLLAPTSHEARIKAICGAASGFVYYVSLKGVTGAASLDVDAVAEKLSLIRQHTDLPVGVGFGISDASTAACVARVADAVVVGSALVKLLAANTQDLPAGRAAVASLLGEMRQAMDASQQA</sequence>
<evidence type="ECO:0000256" key="6">
    <source>
        <dbReference type="ARBA" id="ARBA00023141"/>
    </source>
</evidence>